<dbReference type="FunFam" id="3.40.50.10580:FF:000001">
    <property type="entry name" value="V-type proton ATPase subunit F"/>
    <property type="match status" value="1"/>
</dbReference>
<dbReference type="InterPro" id="IPR001828">
    <property type="entry name" value="ANF_lig-bd_rcpt"/>
</dbReference>
<dbReference type="InterPro" id="IPR001245">
    <property type="entry name" value="Ser-Thr/Tyr_kinase_cat_dom"/>
</dbReference>
<dbReference type="Proteomes" id="UP000827892">
    <property type="component" value="Chromosome II"/>
</dbReference>
<name>A0AAE9DG83_CAEBR</name>
<dbReference type="FunFam" id="1.10.510.10:FF:001114">
    <property type="entry name" value="Receptor-type guanylate cyclase gcy-4"/>
    <property type="match status" value="1"/>
</dbReference>
<evidence type="ECO:0000256" key="1">
    <source>
        <dbReference type="ARBA" id="ARBA00001436"/>
    </source>
</evidence>
<dbReference type="InterPro" id="IPR029787">
    <property type="entry name" value="Nucleotide_cyclase"/>
</dbReference>
<dbReference type="SMART" id="SM00220">
    <property type="entry name" value="S_TKc"/>
    <property type="match status" value="1"/>
</dbReference>
<dbReference type="InterPro" id="IPR018297">
    <property type="entry name" value="A/G_cyclase_CS"/>
</dbReference>
<keyword evidence="16 18" id="KW-0141">cGMP biosynthesis</keyword>
<dbReference type="PANTHER" id="PTHR11920:SF68">
    <property type="entry name" value="RECEPTOR-TYPE GUANYLATE CYCLASE GCY-4"/>
    <property type="match status" value="1"/>
</dbReference>
<dbReference type="GO" id="GO:0005524">
    <property type="term" value="F:ATP binding"/>
    <property type="evidence" value="ECO:0007669"/>
    <property type="project" value="InterPro"/>
</dbReference>
<evidence type="ECO:0000256" key="18">
    <source>
        <dbReference type="RuleBase" id="RU003431"/>
    </source>
</evidence>
<evidence type="ECO:0000256" key="8">
    <source>
        <dbReference type="ARBA" id="ARBA00022781"/>
    </source>
</evidence>
<dbReference type="SUPFAM" id="SSF55073">
    <property type="entry name" value="Nucleotide cyclase"/>
    <property type="match status" value="1"/>
</dbReference>
<evidence type="ECO:0000256" key="13">
    <source>
        <dbReference type="ARBA" id="ARBA00023170"/>
    </source>
</evidence>
<feature type="chain" id="PRO_5041938262" description="Guanylate cyclase" evidence="21">
    <location>
        <begin position="21"/>
        <end position="1054"/>
    </location>
</feature>
<protein>
    <recommendedName>
        <fullName evidence="4 18">Guanylate cyclase</fullName>
        <ecNumber evidence="4 18">4.6.1.2</ecNumber>
    </recommendedName>
</protein>
<evidence type="ECO:0000256" key="19">
    <source>
        <dbReference type="SAM" id="MobiDB-lite"/>
    </source>
</evidence>
<dbReference type="EMBL" id="CP090892">
    <property type="protein sequence ID" value="ULU03854.1"/>
    <property type="molecule type" value="Genomic_DNA"/>
</dbReference>
<accession>A0AAE9DG83</accession>
<sequence>MTQLLRFLLILSIFCDFSHSQRPTIRVGIAAALKTQNGSIGWAYAGGAVPLALQYLKSHGFVKDFDFEFHVEYTECDLAETVRAGLDFMKTKNYDVIIGPPCATPLIVMGTLSTVYKKPVLGWGFVSESEFSDMERFPYLTSVLPSSMTLGTVTSALLELYGWERIALVYFKNELNYCSGVIEDVETSLYDENYSQMVQVVIKEEVDQNNTENFVATLQMIKARARIIIFCAQTGAEKRFYMIQAGKQGMNTSEYVHVMLSMRSVGFGVQSAVGKKPLNSGLAPIWEAFQVAPDGLEDLAKSVASKTLVIDLSSDIRDKEFLQYMTKNIVYAIREPPLSCMAPECLAANATGMGAYARHLFDVFYMYGMALTNLNSTDPNIYGNVDLLVSKFTTPFEGMTGQVQLNSELSRLPLYQVYALNKEYDQISIMNISLINGTAKVSLAYQNESSDVWHFWGSTRPLDTPICGFLGKSCPIPFFDQYRLLIFVFVIVAGLLILAIFTCLTSMVRNQRVEQSRLNSEWQIHAIKLRIPEKKGRRLSTDSENSTVTKSSKGSSSKNFETSEFNENYEIQFLENDLVLTTAHQVQELSNLDKMRLVKLRKLDHENLNKFIGLSIDGSRYLAVWKMCTRGSIQDIMSRGNFSMDYFFMFCMIRDIAEGLNYLHKSFLHLHGNLRSATCLVNDSWQVKLAEFGLEFLQDDEERPTQKRLLWAAPEVLRGSLTVSQMDPSADVYSFAIVASEILTKKEAWDLHKRKEGYEEIIYNVKKGGPHPFRPTLLTDSDVNKSLLANFDAIIEKHDVYKVESIGDGFLCVSGLPNRNGVEHIRQIVEMALGFLEFCDKFRIPHLPRERVELRVGVNSGPCVAGVVGLSMPRYCLFGDTVNTASRMESNGKASLIHMSEIAHAFLVDHFPYHRGGFRWFSTFLNRFFWFRAMASAVKGKILAVIGDEDTVVGFLLGGVGELNKARKPNYLIVDKQTTIQEIEDAFKGFCARDDVAIILINQHIAEMIRYAVDQHTQSIPAVLEIPSKEAPYDPSKDSILNRARGLFNPEDFR</sequence>
<evidence type="ECO:0000256" key="16">
    <source>
        <dbReference type="ARBA" id="ARBA00023293"/>
    </source>
</evidence>
<feature type="compositionally biased region" description="Low complexity" evidence="19">
    <location>
        <begin position="546"/>
        <end position="560"/>
    </location>
</feature>
<evidence type="ECO:0000259" key="23">
    <source>
        <dbReference type="PROSITE" id="PS50125"/>
    </source>
</evidence>
<feature type="domain" description="Protein kinase" evidence="22">
    <location>
        <begin position="545"/>
        <end position="801"/>
    </location>
</feature>
<comment type="similarity">
    <text evidence="3">Belongs to the V-ATPase F subunit family.</text>
</comment>
<comment type="catalytic activity">
    <reaction evidence="1 18">
        <text>GTP = 3',5'-cyclic GMP + diphosphate</text>
        <dbReference type="Rhea" id="RHEA:13665"/>
        <dbReference type="ChEBI" id="CHEBI:33019"/>
        <dbReference type="ChEBI" id="CHEBI:37565"/>
        <dbReference type="ChEBI" id="CHEBI:57746"/>
        <dbReference type="EC" id="4.6.1.2"/>
    </reaction>
</comment>
<dbReference type="SUPFAM" id="SSF53822">
    <property type="entry name" value="Periplasmic binding protein-like I"/>
    <property type="match status" value="1"/>
</dbReference>
<dbReference type="AlphaFoldDB" id="A0AAE9DG83"/>
<comment type="subcellular location">
    <subcellularLocation>
        <location evidence="2">Membrane</location>
        <topology evidence="2">Single-pass type I membrane protein</topology>
    </subcellularLocation>
</comment>
<keyword evidence="12 20" id="KW-0472">Membrane</keyword>
<evidence type="ECO:0000256" key="17">
    <source>
        <dbReference type="RuleBase" id="RU000405"/>
    </source>
</evidence>
<dbReference type="CDD" id="cd07302">
    <property type="entry name" value="CHD"/>
    <property type="match status" value="1"/>
</dbReference>
<dbReference type="InterPro" id="IPR001054">
    <property type="entry name" value="A/G_cyclase"/>
</dbReference>
<evidence type="ECO:0000256" key="6">
    <source>
        <dbReference type="ARBA" id="ARBA00022692"/>
    </source>
</evidence>
<feature type="signal peptide" evidence="21">
    <location>
        <begin position="1"/>
        <end position="20"/>
    </location>
</feature>
<evidence type="ECO:0000256" key="4">
    <source>
        <dbReference type="ARBA" id="ARBA00012202"/>
    </source>
</evidence>
<keyword evidence="9 20" id="KW-1133">Transmembrane helix</keyword>
<dbReference type="GO" id="GO:0046961">
    <property type="term" value="F:proton-transporting ATPase activity, rotational mechanism"/>
    <property type="evidence" value="ECO:0007669"/>
    <property type="project" value="InterPro"/>
</dbReference>
<feature type="domain" description="Guanylate cyclase" evidence="23">
    <location>
        <begin position="736"/>
        <end position="889"/>
    </location>
</feature>
<dbReference type="SMART" id="SM00044">
    <property type="entry name" value="CYCc"/>
    <property type="match status" value="1"/>
</dbReference>
<feature type="region of interest" description="Disordered" evidence="19">
    <location>
        <begin position="535"/>
        <end position="560"/>
    </location>
</feature>
<dbReference type="InterPro" id="IPR000719">
    <property type="entry name" value="Prot_kinase_dom"/>
</dbReference>
<keyword evidence="8" id="KW-0375">Hydrogen ion transport</keyword>
<evidence type="ECO:0000313" key="24">
    <source>
        <dbReference type="EMBL" id="ULU03854.1"/>
    </source>
</evidence>
<dbReference type="InterPro" id="IPR028082">
    <property type="entry name" value="Peripla_BP_I"/>
</dbReference>
<organism evidence="24 25">
    <name type="scientific">Caenorhabditis briggsae</name>
    <dbReference type="NCBI Taxonomy" id="6238"/>
    <lineage>
        <taxon>Eukaryota</taxon>
        <taxon>Metazoa</taxon>
        <taxon>Ecdysozoa</taxon>
        <taxon>Nematoda</taxon>
        <taxon>Chromadorea</taxon>
        <taxon>Rhabditida</taxon>
        <taxon>Rhabditina</taxon>
        <taxon>Rhabditomorpha</taxon>
        <taxon>Rhabditoidea</taxon>
        <taxon>Rhabditidae</taxon>
        <taxon>Peloderinae</taxon>
        <taxon>Caenorhabditis</taxon>
    </lineage>
</organism>
<dbReference type="Gene3D" id="3.40.50.10580">
    <property type="entry name" value="ATPase, V1 complex, subunit F"/>
    <property type="match status" value="1"/>
</dbReference>
<evidence type="ECO:0000256" key="11">
    <source>
        <dbReference type="ARBA" id="ARBA00023134"/>
    </source>
</evidence>
<keyword evidence="5" id="KW-0813">Transport</keyword>
<evidence type="ECO:0000256" key="5">
    <source>
        <dbReference type="ARBA" id="ARBA00022448"/>
    </source>
</evidence>
<evidence type="ECO:0000256" key="2">
    <source>
        <dbReference type="ARBA" id="ARBA00004479"/>
    </source>
</evidence>
<keyword evidence="10" id="KW-0406">Ion transport</keyword>
<dbReference type="SUPFAM" id="SSF56112">
    <property type="entry name" value="Protein kinase-like (PK-like)"/>
    <property type="match status" value="1"/>
</dbReference>
<keyword evidence="7" id="KW-0547">Nucleotide-binding</keyword>
<dbReference type="Pfam" id="PF00211">
    <property type="entry name" value="Guanylate_cyc"/>
    <property type="match status" value="1"/>
</dbReference>
<keyword evidence="13" id="KW-0675">Receptor</keyword>
<gene>
    <name evidence="24" type="ORF">L3Y34_016966</name>
</gene>
<evidence type="ECO:0000256" key="15">
    <source>
        <dbReference type="ARBA" id="ARBA00023239"/>
    </source>
</evidence>
<dbReference type="PROSITE" id="PS50011">
    <property type="entry name" value="PROTEIN_KINASE_DOM"/>
    <property type="match status" value="1"/>
</dbReference>
<dbReference type="Gene3D" id="1.10.510.10">
    <property type="entry name" value="Transferase(Phosphotransferase) domain 1"/>
    <property type="match status" value="1"/>
</dbReference>
<keyword evidence="14" id="KW-0325">Glycoprotein</keyword>
<dbReference type="PROSITE" id="PS50125">
    <property type="entry name" value="GUANYLATE_CYCLASE_2"/>
    <property type="match status" value="1"/>
</dbReference>
<dbReference type="GO" id="GO:0033180">
    <property type="term" value="C:proton-transporting V-type ATPase, V1 domain"/>
    <property type="evidence" value="ECO:0007669"/>
    <property type="project" value="InterPro"/>
</dbReference>
<dbReference type="Gene3D" id="3.40.50.2300">
    <property type="match status" value="2"/>
</dbReference>
<proteinExistence type="inferred from homology"/>
<keyword evidence="6 20" id="KW-0812">Transmembrane</keyword>
<keyword evidence="15 17" id="KW-0456">Lyase</keyword>
<dbReference type="Gene3D" id="3.30.200.20">
    <property type="entry name" value="Phosphorylase Kinase, domain 1"/>
    <property type="match status" value="1"/>
</dbReference>
<dbReference type="Pfam" id="PF07714">
    <property type="entry name" value="PK_Tyr_Ser-Thr"/>
    <property type="match status" value="1"/>
</dbReference>
<evidence type="ECO:0000256" key="3">
    <source>
        <dbReference type="ARBA" id="ARBA00010148"/>
    </source>
</evidence>
<evidence type="ECO:0000313" key="25">
    <source>
        <dbReference type="Proteomes" id="UP000827892"/>
    </source>
</evidence>
<evidence type="ECO:0000256" key="20">
    <source>
        <dbReference type="SAM" id="Phobius"/>
    </source>
</evidence>
<feature type="transmembrane region" description="Helical" evidence="20">
    <location>
        <begin position="484"/>
        <end position="508"/>
    </location>
</feature>
<dbReference type="GO" id="GO:0005525">
    <property type="term" value="F:GTP binding"/>
    <property type="evidence" value="ECO:0007669"/>
    <property type="project" value="UniProtKB-KW"/>
</dbReference>
<comment type="similarity">
    <text evidence="17">Belongs to the adenylyl cyclase class-4/guanylyl cyclase family.</text>
</comment>
<evidence type="ECO:0000256" key="10">
    <source>
        <dbReference type="ARBA" id="ARBA00023065"/>
    </source>
</evidence>
<dbReference type="GO" id="GO:0004672">
    <property type="term" value="F:protein kinase activity"/>
    <property type="evidence" value="ECO:0007669"/>
    <property type="project" value="InterPro"/>
</dbReference>
<keyword evidence="21" id="KW-0732">Signal</keyword>
<evidence type="ECO:0000256" key="12">
    <source>
        <dbReference type="ARBA" id="ARBA00023136"/>
    </source>
</evidence>
<evidence type="ECO:0000256" key="14">
    <source>
        <dbReference type="ARBA" id="ARBA00023180"/>
    </source>
</evidence>
<evidence type="ECO:0000256" key="9">
    <source>
        <dbReference type="ARBA" id="ARBA00022989"/>
    </source>
</evidence>
<reference evidence="24 25" key="1">
    <citation type="submission" date="2022-05" db="EMBL/GenBank/DDBJ databases">
        <title>Chromosome-level reference genomes for two strains of Caenorhabditis briggsae: an improved platform for comparative genomics.</title>
        <authorList>
            <person name="Stevens L."/>
            <person name="Andersen E.C."/>
        </authorList>
    </citation>
    <scope>NUCLEOTIDE SEQUENCE [LARGE SCALE GENOMIC DNA]</scope>
    <source>
        <strain evidence="24">QX1410_ONT</strain>
        <tissue evidence="24">Whole-organism</tissue>
    </source>
</reference>
<evidence type="ECO:0000256" key="21">
    <source>
        <dbReference type="SAM" id="SignalP"/>
    </source>
</evidence>
<dbReference type="FunFam" id="3.40.50.2300:FF:000447">
    <property type="entry name" value="Receptor-type guanylate cyclase gcy-19"/>
    <property type="match status" value="1"/>
</dbReference>
<dbReference type="InterPro" id="IPR005772">
    <property type="entry name" value="ATPase_V1-cplx_fsu_euk"/>
</dbReference>
<dbReference type="Pfam" id="PF01990">
    <property type="entry name" value="ATP-synt_F"/>
    <property type="match status" value="1"/>
</dbReference>
<evidence type="ECO:0000259" key="22">
    <source>
        <dbReference type="PROSITE" id="PS50011"/>
    </source>
</evidence>
<dbReference type="Pfam" id="PF01094">
    <property type="entry name" value="ANF_receptor"/>
    <property type="match status" value="1"/>
</dbReference>
<dbReference type="PANTHER" id="PTHR11920">
    <property type="entry name" value="GUANYLYL CYCLASE"/>
    <property type="match status" value="1"/>
</dbReference>
<dbReference type="InterPro" id="IPR036906">
    <property type="entry name" value="ATPase_V1_fsu_sf"/>
</dbReference>
<dbReference type="InterPro" id="IPR050401">
    <property type="entry name" value="Cyclic_nucleotide_synthase"/>
</dbReference>
<evidence type="ECO:0000256" key="7">
    <source>
        <dbReference type="ARBA" id="ARBA00022741"/>
    </source>
</evidence>
<dbReference type="GO" id="GO:0004383">
    <property type="term" value="F:guanylate cyclase activity"/>
    <property type="evidence" value="ECO:0007669"/>
    <property type="project" value="UniProtKB-EC"/>
</dbReference>
<keyword evidence="11" id="KW-0342">GTP-binding</keyword>
<dbReference type="InterPro" id="IPR011009">
    <property type="entry name" value="Kinase-like_dom_sf"/>
</dbReference>
<dbReference type="InterPro" id="IPR008218">
    <property type="entry name" value="ATPase_V1-cplx_f_g_su"/>
</dbReference>
<dbReference type="EC" id="4.6.1.2" evidence="4 18"/>
<dbReference type="SUPFAM" id="SSF159468">
    <property type="entry name" value="AtpF-like"/>
    <property type="match status" value="1"/>
</dbReference>
<dbReference type="Gene3D" id="3.30.70.1230">
    <property type="entry name" value="Nucleotide cyclase"/>
    <property type="match status" value="1"/>
</dbReference>
<dbReference type="GO" id="GO:0035556">
    <property type="term" value="P:intracellular signal transduction"/>
    <property type="evidence" value="ECO:0007669"/>
    <property type="project" value="InterPro"/>
</dbReference>
<dbReference type="NCBIfam" id="TIGR01101">
    <property type="entry name" value="V_ATP_synt_F"/>
    <property type="match status" value="1"/>
</dbReference>
<dbReference type="CDD" id="cd06352">
    <property type="entry name" value="PBP1_NPR_GC-like"/>
    <property type="match status" value="1"/>
</dbReference>
<dbReference type="PROSITE" id="PS00452">
    <property type="entry name" value="GUANYLATE_CYCLASE_1"/>
    <property type="match status" value="1"/>
</dbReference>